<feature type="compositionally biased region" description="Polar residues" evidence="1">
    <location>
        <begin position="90"/>
        <end position="115"/>
    </location>
</feature>
<dbReference type="AlphaFoldDB" id="A0ABC8T1F8"/>
<gene>
    <name evidence="2" type="ORF">ILEXP_LOCUS30747</name>
</gene>
<comment type="caution">
    <text evidence="2">The sequence shown here is derived from an EMBL/GenBank/DDBJ whole genome shotgun (WGS) entry which is preliminary data.</text>
</comment>
<sequence length="115" mass="13069">MASSTLKGMLIRSIDDAYAQRLLKEKYAYAYAQRLLKEKYVDRVDVLRVNCPSLNVNRWSGRVRFTRCQDSHINSNGFTNSKPRRPIPSIRSQAILTPVSDPTPTTNKVSNRSPA</sequence>
<feature type="region of interest" description="Disordered" evidence="1">
    <location>
        <begin position="73"/>
        <end position="115"/>
    </location>
</feature>
<keyword evidence="3" id="KW-1185">Reference proteome</keyword>
<evidence type="ECO:0000313" key="2">
    <source>
        <dbReference type="EMBL" id="CAK9161921.1"/>
    </source>
</evidence>
<dbReference type="EMBL" id="CAUOFW020003758">
    <property type="protein sequence ID" value="CAK9161921.1"/>
    <property type="molecule type" value="Genomic_DNA"/>
</dbReference>
<name>A0ABC8T1F8_9AQUA</name>
<proteinExistence type="predicted"/>
<evidence type="ECO:0000313" key="3">
    <source>
        <dbReference type="Proteomes" id="UP001642360"/>
    </source>
</evidence>
<accession>A0ABC8T1F8</accession>
<organism evidence="2 3">
    <name type="scientific">Ilex paraguariensis</name>
    <name type="common">yerba mate</name>
    <dbReference type="NCBI Taxonomy" id="185542"/>
    <lineage>
        <taxon>Eukaryota</taxon>
        <taxon>Viridiplantae</taxon>
        <taxon>Streptophyta</taxon>
        <taxon>Embryophyta</taxon>
        <taxon>Tracheophyta</taxon>
        <taxon>Spermatophyta</taxon>
        <taxon>Magnoliopsida</taxon>
        <taxon>eudicotyledons</taxon>
        <taxon>Gunneridae</taxon>
        <taxon>Pentapetalae</taxon>
        <taxon>asterids</taxon>
        <taxon>campanulids</taxon>
        <taxon>Aquifoliales</taxon>
        <taxon>Aquifoliaceae</taxon>
        <taxon>Ilex</taxon>
    </lineage>
</organism>
<evidence type="ECO:0000256" key="1">
    <source>
        <dbReference type="SAM" id="MobiDB-lite"/>
    </source>
</evidence>
<dbReference type="Proteomes" id="UP001642360">
    <property type="component" value="Unassembled WGS sequence"/>
</dbReference>
<protein>
    <submittedName>
        <fullName evidence="2">Uncharacterized protein</fullName>
    </submittedName>
</protein>
<reference evidence="2 3" key="1">
    <citation type="submission" date="2024-02" db="EMBL/GenBank/DDBJ databases">
        <authorList>
            <person name="Vignale AGUSTIN F."/>
            <person name="Sosa J E."/>
            <person name="Modenutti C."/>
        </authorList>
    </citation>
    <scope>NUCLEOTIDE SEQUENCE [LARGE SCALE GENOMIC DNA]</scope>
</reference>